<dbReference type="RefSeq" id="WP_381002266.1">
    <property type="nucleotide sequence ID" value="NZ_JBHTNT010000016.1"/>
</dbReference>
<evidence type="ECO:0000313" key="1">
    <source>
        <dbReference type="EMBL" id="MBM7644829.1"/>
    </source>
</evidence>
<protein>
    <submittedName>
        <fullName evidence="1">Uncharacterized protein</fullName>
    </submittedName>
</protein>
<organism evidence="1 2">
    <name type="scientific">Scopulibacillus daqui</name>
    <dbReference type="NCBI Taxonomy" id="1469162"/>
    <lineage>
        <taxon>Bacteria</taxon>
        <taxon>Bacillati</taxon>
        <taxon>Bacillota</taxon>
        <taxon>Bacilli</taxon>
        <taxon>Bacillales</taxon>
        <taxon>Sporolactobacillaceae</taxon>
        <taxon>Scopulibacillus</taxon>
    </lineage>
</organism>
<gene>
    <name evidence="1" type="ORF">JOD45_001036</name>
</gene>
<reference evidence="1 2" key="1">
    <citation type="submission" date="2021-01" db="EMBL/GenBank/DDBJ databases">
        <title>Genomic Encyclopedia of Type Strains, Phase IV (KMG-IV): sequencing the most valuable type-strain genomes for metagenomic binning, comparative biology and taxonomic classification.</title>
        <authorList>
            <person name="Goeker M."/>
        </authorList>
    </citation>
    <scope>NUCLEOTIDE SEQUENCE [LARGE SCALE GENOMIC DNA]</scope>
    <source>
        <strain evidence="1 2">DSM 28236</strain>
    </source>
</reference>
<accession>A0ABS2PXR3</accession>
<sequence length="50" mass="5587">MPNQKCEKEHGFAALDKETNQLFEKGKVKGSPCRLAAFPLIKSLKNGRAR</sequence>
<dbReference type="Proteomes" id="UP000808914">
    <property type="component" value="Unassembled WGS sequence"/>
</dbReference>
<comment type="caution">
    <text evidence="1">The sequence shown here is derived from an EMBL/GenBank/DDBJ whole genome shotgun (WGS) entry which is preliminary data.</text>
</comment>
<proteinExistence type="predicted"/>
<name>A0ABS2PXR3_9BACL</name>
<evidence type="ECO:0000313" key="2">
    <source>
        <dbReference type="Proteomes" id="UP000808914"/>
    </source>
</evidence>
<dbReference type="EMBL" id="JAFBER010000004">
    <property type="protein sequence ID" value="MBM7644829.1"/>
    <property type="molecule type" value="Genomic_DNA"/>
</dbReference>
<keyword evidence="2" id="KW-1185">Reference proteome</keyword>